<reference evidence="1" key="1">
    <citation type="journal article" date="2022" name="Int. J. Mol. Sci.">
        <title>Draft Genome of Tanacetum Coccineum: Genomic Comparison of Closely Related Tanacetum-Family Plants.</title>
        <authorList>
            <person name="Yamashiro T."/>
            <person name="Shiraishi A."/>
            <person name="Nakayama K."/>
            <person name="Satake H."/>
        </authorList>
    </citation>
    <scope>NUCLEOTIDE SEQUENCE</scope>
</reference>
<keyword evidence="2" id="KW-1185">Reference proteome</keyword>
<evidence type="ECO:0000313" key="1">
    <source>
        <dbReference type="EMBL" id="GJS85961.1"/>
    </source>
</evidence>
<comment type="caution">
    <text evidence="1">The sequence shown here is derived from an EMBL/GenBank/DDBJ whole genome shotgun (WGS) entry which is preliminary data.</text>
</comment>
<evidence type="ECO:0000313" key="2">
    <source>
        <dbReference type="Proteomes" id="UP001151760"/>
    </source>
</evidence>
<name>A0ABQ4Z8Q2_9ASTR</name>
<gene>
    <name evidence="1" type="ORF">Tco_0752502</name>
</gene>
<reference evidence="1" key="2">
    <citation type="submission" date="2022-01" db="EMBL/GenBank/DDBJ databases">
        <authorList>
            <person name="Yamashiro T."/>
            <person name="Shiraishi A."/>
            <person name="Satake H."/>
            <person name="Nakayama K."/>
        </authorList>
    </citation>
    <scope>NUCLEOTIDE SEQUENCE</scope>
</reference>
<protein>
    <submittedName>
        <fullName evidence="1">Uncharacterized protein</fullName>
    </submittedName>
</protein>
<sequence>MASSCCSSNVTPTPVLDEIIALSGETEIPKVMKILFEQQIVEEEAFIKYIRDKIVDVKASLTRENKDRLELKLSRLTQLADKSFDGVKELNVHSAIMDLCE</sequence>
<dbReference type="EMBL" id="BQNB010011089">
    <property type="protein sequence ID" value="GJS85961.1"/>
    <property type="molecule type" value="Genomic_DNA"/>
</dbReference>
<accession>A0ABQ4Z8Q2</accession>
<proteinExistence type="predicted"/>
<dbReference type="Proteomes" id="UP001151760">
    <property type="component" value="Unassembled WGS sequence"/>
</dbReference>
<organism evidence="1 2">
    <name type="scientific">Tanacetum coccineum</name>
    <dbReference type="NCBI Taxonomy" id="301880"/>
    <lineage>
        <taxon>Eukaryota</taxon>
        <taxon>Viridiplantae</taxon>
        <taxon>Streptophyta</taxon>
        <taxon>Embryophyta</taxon>
        <taxon>Tracheophyta</taxon>
        <taxon>Spermatophyta</taxon>
        <taxon>Magnoliopsida</taxon>
        <taxon>eudicotyledons</taxon>
        <taxon>Gunneridae</taxon>
        <taxon>Pentapetalae</taxon>
        <taxon>asterids</taxon>
        <taxon>campanulids</taxon>
        <taxon>Asterales</taxon>
        <taxon>Asteraceae</taxon>
        <taxon>Asteroideae</taxon>
        <taxon>Anthemideae</taxon>
        <taxon>Anthemidinae</taxon>
        <taxon>Tanacetum</taxon>
    </lineage>
</organism>